<evidence type="ECO:0000313" key="3">
    <source>
        <dbReference type="Proteomes" id="UP000438991"/>
    </source>
</evidence>
<feature type="region of interest" description="Disordered" evidence="1">
    <location>
        <begin position="97"/>
        <end position="117"/>
    </location>
</feature>
<dbReference type="RefSeq" id="WP_155480446.1">
    <property type="nucleotide sequence ID" value="NZ_WNKV01000012.1"/>
</dbReference>
<comment type="caution">
    <text evidence="2">The sequence shown here is derived from an EMBL/GenBank/DDBJ whole genome shotgun (WGS) entry which is preliminary data.</text>
</comment>
<dbReference type="InterPro" id="IPR019089">
    <property type="entry name" value="Cas_GSU0054"/>
</dbReference>
<name>A0A9X4XSI1_9BRAD</name>
<dbReference type="Proteomes" id="UP000438991">
    <property type="component" value="Unassembled WGS sequence"/>
</dbReference>
<accession>A0A9X4XSI1</accession>
<dbReference type="AlphaFoldDB" id="A0A9X4XSI1"/>
<gene>
    <name evidence="2" type="primary">cas5u6u</name>
    <name evidence="2" type="ORF">GJ689_16685</name>
</gene>
<evidence type="ECO:0000256" key="1">
    <source>
        <dbReference type="SAM" id="MobiDB-lite"/>
    </source>
</evidence>
<dbReference type="NCBIfam" id="TIGR02165">
    <property type="entry name" value="cas5_6_GSU0054"/>
    <property type="match status" value="1"/>
</dbReference>
<protein>
    <submittedName>
        <fullName evidence="2">Type I-U CRISPR-associated protein Cas5/Cas6</fullName>
    </submittedName>
</protein>
<evidence type="ECO:0000313" key="2">
    <source>
        <dbReference type="EMBL" id="MTW17846.1"/>
    </source>
</evidence>
<proteinExistence type="predicted"/>
<reference evidence="2 3" key="1">
    <citation type="submission" date="2019-11" db="EMBL/GenBank/DDBJ databases">
        <title>Whole-genome sequence of Rhodoplanes serenus DSM 18633, type strain.</title>
        <authorList>
            <person name="Kyndt J.A."/>
            <person name="Meyer T.E."/>
        </authorList>
    </citation>
    <scope>NUCLEOTIDE SEQUENCE [LARGE SCALE GENOMIC DNA]</scope>
    <source>
        <strain evidence="2 3">DSM 18633</strain>
    </source>
</reference>
<dbReference type="Pfam" id="PF09609">
    <property type="entry name" value="Cas_GSU0054"/>
    <property type="match status" value="1"/>
</dbReference>
<dbReference type="EMBL" id="WNKV01000012">
    <property type="protein sequence ID" value="MTW17846.1"/>
    <property type="molecule type" value="Genomic_DNA"/>
</dbReference>
<sequence length="500" mass="55633">MRWLCIEVHFLDGRYHGRSEDGRDRQWPPNPHRLFQALVAAGNLGFRRTEFSDPKQDALRWLERRAAPEIVAAPACAAPLVRLYVPNNDMDKVARAWAQDKEPEKQPNELRTDKDLRPHRLEGDATVRFLWPIADDEWERAQPHAAVLCAEARHLHVLGLGIDLVAGHGRVLDQAARRTLPGETWVAEPGVGWRTPIDGSLDELFERHRAFGRRVQVGRGRGAERWVAPPSPPTVFQEVAYRRRAAGRRRPVHVFRLVDEDRTASFDPRTTIEIAARLRHAAHEGARGLKLDPEFVERFVCGHGDDVDSKNDRFSYVPLPTIPFGGRDGRIRRVLLAEPFGGGDTRARAVVRRLTGALLVAEDTGEVTAELRPLSTDERDADGVLARYCPPGGATQWGTATPMVLPGRDDFRSRKAHALVLKALAQAGYATPVAEIHLQREPVFPGGEPAGAYRVPAYLKALPRTHVVITFAEPVQGPLAIGAGRHVGLGLFAEVKDRVR</sequence>
<organism evidence="2 3">
    <name type="scientific">Rhodoplanes serenus</name>
    <dbReference type="NCBI Taxonomy" id="200615"/>
    <lineage>
        <taxon>Bacteria</taxon>
        <taxon>Pseudomonadati</taxon>
        <taxon>Pseudomonadota</taxon>
        <taxon>Alphaproteobacteria</taxon>
        <taxon>Hyphomicrobiales</taxon>
        <taxon>Nitrobacteraceae</taxon>
        <taxon>Rhodoplanes</taxon>
    </lineage>
</organism>